<evidence type="ECO:0000256" key="3">
    <source>
        <dbReference type="ARBA" id="ARBA00022840"/>
    </source>
</evidence>
<keyword evidence="1" id="KW-0436">Ligase</keyword>
<dbReference type="Gene3D" id="3.40.50.261">
    <property type="entry name" value="Succinyl-CoA synthetase domains"/>
    <property type="match status" value="2"/>
</dbReference>
<dbReference type="Pfam" id="PF13549">
    <property type="entry name" value="ATP-grasp_5"/>
    <property type="match status" value="1"/>
</dbReference>
<organism evidence="6">
    <name type="scientific">Desulfobacca acetoxidans</name>
    <dbReference type="NCBI Taxonomy" id="60893"/>
    <lineage>
        <taxon>Bacteria</taxon>
        <taxon>Pseudomonadati</taxon>
        <taxon>Thermodesulfobacteriota</taxon>
        <taxon>Desulfobaccia</taxon>
        <taxon>Desulfobaccales</taxon>
        <taxon>Desulfobaccaceae</taxon>
        <taxon>Desulfobacca</taxon>
    </lineage>
</organism>
<gene>
    <name evidence="6" type="ORF">ENW96_08430</name>
</gene>
<dbReference type="GO" id="GO:0046872">
    <property type="term" value="F:metal ion binding"/>
    <property type="evidence" value="ECO:0007669"/>
    <property type="project" value="InterPro"/>
</dbReference>
<evidence type="ECO:0000256" key="2">
    <source>
        <dbReference type="ARBA" id="ARBA00022741"/>
    </source>
</evidence>
<evidence type="ECO:0000313" key="6">
    <source>
        <dbReference type="EMBL" id="HGF34399.1"/>
    </source>
</evidence>
<reference evidence="6" key="1">
    <citation type="journal article" date="2020" name="mSystems">
        <title>Genome- and Community-Level Interaction Insights into Carbon Utilization and Element Cycling Functions of Hydrothermarchaeota in Hydrothermal Sediment.</title>
        <authorList>
            <person name="Zhou Z."/>
            <person name="Liu Y."/>
            <person name="Xu W."/>
            <person name="Pan J."/>
            <person name="Luo Z.H."/>
            <person name="Li M."/>
        </authorList>
    </citation>
    <scope>NUCLEOTIDE SEQUENCE [LARGE SCALE GENOMIC DNA]</scope>
    <source>
        <strain evidence="6">SpSt-897</strain>
    </source>
</reference>
<dbReference type="InterPro" id="IPR003781">
    <property type="entry name" value="CoA-bd"/>
</dbReference>
<keyword evidence="2 4" id="KW-0547">Nucleotide-binding</keyword>
<dbReference type="GO" id="GO:0005524">
    <property type="term" value="F:ATP binding"/>
    <property type="evidence" value="ECO:0007669"/>
    <property type="project" value="UniProtKB-UniRule"/>
</dbReference>
<feature type="domain" description="ATP-grasp" evidence="5">
    <location>
        <begin position="486"/>
        <end position="522"/>
    </location>
</feature>
<evidence type="ECO:0000256" key="4">
    <source>
        <dbReference type="PROSITE-ProRule" id="PRU00409"/>
    </source>
</evidence>
<dbReference type="SUPFAM" id="SSF56059">
    <property type="entry name" value="Glutathione synthetase ATP-binding domain-like"/>
    <property type="match status" value="1"/>
</dbReference>
<dbReference type="SUPFAM" id="SSF51735">
    <property type="entry name" value="NAD(P)-binding Rossmann-fold domains"/>
    <property type="match status" value="1"/>
</dbReference>
<evidence type="ECO:0000256" key="1">
    <source>
        <dbReference type="ARBA" id="ARBA00022598"/>
    </source>
</evidence>
<sequence>MKNFYYPQKVAVIGVSQNPTNLGRGIILNLRQAGYTGKIYPVGPRGGEIYGLRIYQHLRDLPEKVDLAAVLTPARFVPQVVADCGDLGITRVVVESGGFSELGEQGRELEKEIIRLIDRYNLRLIGPNGLGLINMEIGLSLPFSQLAPVPRRGNISVIAQSGGVGMHRIAWMTKEGLGLNKFLSLGNKLNVKENEALAYFLEDPGTEMIYLYLEGLEDGRGLLEVAKRATKPIFLQMPNVVPETSKIALSHTASLATDEKAVDAACRQGNIFRVLRQSDFLNAAKMVGQPPVKGNRLVILSRSGGEAVVGAYACKRYGFTLPPLAPALADFIHERSRSKIIKPGNPIDLGDIFDFQVYSQVMDHLCQDPEVDAVLLNYGPVYDPERAEARAMAQHLIKRSRESGKPLAISVCATLEEEDFFREDLGVPTFHFPGDAVRALSYSRDFALRPDPDDPGTDEPDFDEQEIAELLRTAAGNGFLPMPLALSLIEAAGIPVARWLAAANSEEALKAASQLGFPVVLKLAAPSLLHKTEAGGVILNLNDLPAVVAAYRRLAGLAAQHLPPGEAWEVVVMKQVSGGEEVLLGAQRDEAFGPLVACGAGGILTEILEDVALRVAPISRQEARKQILETRIGRILQGVRGRPAADLEALSRALAILSHLVDRFPQIKEVDLNPVRVFAGEEGISALDARIRLG</sequence>
<dbReference type="Pfam" id="PF13607">
    <property type="entry name" value="Succ_CoA_lig"/>
    <property type="match status" value="1"/>
</dbReference>
<protein>
    <submittedName>
        <fullName evidence="6">CoA-binding protein</fullName>
    </submittedName>
</protein>
<keyword evidence="3 4" id="KW-0067">ATP-binding</keyword>
<dbReference type="Gene3D" id="3.30.1490.20">
    <property type="entry name" value="ATP-grasp fold, A domain"/>
    <property type="match status" value="1"/>
</dbReference>
<dbReference type="InterPro" id="IPR016102">
    <property type="entry name" value="Succinyl-CoA_synth-like"/>
</dbReference>
<name>A0A7C3V7X2_9BACT</name>
<dbReference type="GO" id="GO:0016874">
    <property type="term" value="F:ligase activity"/>
    <property type="evidence" value="ECO:0007669"/>
    <property type="project" value="UniProtKB-KW"/>
</dbReference>
<dbReference type="AlphaFoldDB" id="A0A7C3V7X2"/>
<dbReference type="InterPro" id="IPR032875">
    <property type="entry name" value="Succ_CoA_lig_flav_dom"/>
</dbReference>
<dbReference type="SUPFAM" id="SSF52210">
    <property type="entry name" value="Succinyl-CoA synthetase domains"/>
    <property type="match status" value="2"/>
</dbReference>
<dbReference type="SMART" id="SM00881">
    <property type="entry name" value="CoA_binding"/>
    <property type="match status" value="1"/>
</dbReference>
<dbReference type="Pfam" id="PF13380">
    <property type="entry name" value="CoA_binding_2"/>
    <property type="match status" value="1"/>
</dbReference>
<comment type="caution">
    <text evidence="6">The sequence shown here is derived from an EMBL/GenBank/DDBJ whole genome shotgun (WGS) entry which is preliminary data.</text>
</comment>
<dbReference type="PANTHER" id="PTHR43334">
    <property type="entry name" value="ACETATE--COA LIGASE [ADP-FORMING]"/>
    <property type="match status" value="1"/>
</dbReference>
<accession>A0A7C3V7X2</accession>
<dbReference type="Gene3D" id="3.30.470.20">
    <property type="entry name" value="ATP-grasp fold, B domain"/>
    <property type="match status" value="1"/>
</dbReference>
<dbReference type="InterPro" id="IPR051538">
    <property type="entry name" value="Acyl-CoA_Synth/Transferase"/>
</dbReference>
<dbReference type="EMBL" id="DTMF01000208">
    <property type="protein sequence ID" value="HGF34399.1"/>
    <property type="molecule type" value="Genomic_DNA"/>
</dbReference>
<evidence type="ECO:0000259" key="5">
    <source>
        <dbReference type="PROSITE" id="PS50975"/>
    </source>
</evidence>
<dbReference type="Gene3D" id="3.40.50.720">
    <property type="entry name" value="NAD(P)-binding Rossmann-like Domain"/>
    <property type="match status" value="1"/>
</dbReference>
<dbReference type="InterPro" id="IPR036291">
    <property type="entry name" value="NAD(P)-bd_dom_sf"/>
</dbReference>
<dbReference type="PROSITE" id="PS50975">
    <property type="entry name" value="ATP_GRASP"/>
    <property type="match status" value="1"/>
</dbReference>
<dbReference type="PANTHER" id="PTHR43334:SF1">
    <property type="entry name" value="3-HYDROXYPROPIONATE--COA LIGASE [ADP-FORMING]"/>
    <property type="match status" value="1"/>
</dbReference>
<proteinExistence type="predicted"/>
<dbReference type="InterPro" id="IPR011761">
    <property type="entry name" value="ATP-grasp"/>
</dbReference>
<dbReference type="InterPro" id="IPR013815">
    <property type="entry name" value="ATP_grasp_subdomain_1"/>
</dbReference>